<dbReference type="PATRIC" id="fig|1202724.3.peg.3279"/>
<dbReference type="EMBL" id="LIYD01000005">
    <property type="protein sequence ID" value="KOS07337.1"/>
    <property type="molecule type" value="Genomic_DNA"/>
</dbReference>
<gene>
    <name evidence="1" type="ORF">AM493_15790</name>
</gene>
<name>A0A0M8MJX3_9FLAO</name>
<evidence type="ECO:0000313" key="1">
    <source>
        <dbReference type="EMBL" id="KOS07337.1"/>
    </source>
</evidence>
<organism evidence="1 2">
    <name type="scientific">Flavobacterium akiainvivens</name>
    <dbReference type="NCBI Taxonomy" id="1202724"/>
    <lineage>
        <taxon>Bacteria</taxon>
        <taxon>Pseudomonadati</taxon>
        <taxon>Bacteroidota</taxon>
        <taxon>Flavobacteriia</taxon>
        <taxon>Flavobacteriales</taxon>
        <taxon>Flavobacteriaceae</taxon>
        <taxon>Flavobacterium</taxon>
    </lineage>
</organism>
<evidence type="ECO:0000313" key="2">
    <source>
        <dbReference type="Proteomes" id="UP000037755"/>
    </source>
</evidence>
<accession>A0A0M8MJX3</accession>
<dbReference type="Proteomes" id="UP000037755">
    <property type="component" value="Unassembled WGS sequence"/>
</dbReference>
<dbReference type="OrthoDB" id="1356475at2"/>
<reference evidence="1 2" key="1">
    <citation type="submission" date="2015-08" db="EMBL/GenBank/DDBJ databases">
        <title>Whole genome sequence of Flavobacterium akiainvivens IK-1T, from decaying Wikstroemia oahuensis, an endemic Hawaiian shrub.</title>
        <authorList>
            <person name="Wan X."/>
            <person name="Hou S."/>
            <person name="Saito J."/>
            <person name="Donachie S."/>
        </authorList>
    </citation>
    <scope>NUCLEOTIDE SEQUENCE [LARGE SCALE GENOMIC DNA]</scope>
    <source>
        <strain evidence="1 2">IK-1</strain>
    </source>
</reference>
<comment type="caution">
    <text evidence="1">The sequence shown here is derived from an EMBL/GenBank/DDBJ whole genome shotgun (WGS) entry which is preliminary data.</text>
</comment>
<dbReference type="STRING" id="1202724.AM493_15790"/>
<dbReference type="RefSeq" id="WP_054408992.1">
    <property type="nucleotide sequence ID" value="NZ_FOYA01000005.1"/>
</dbReference>
<proteinExistence type="predicted"/>
<dbReference type="AlphaFoldDB" id="A0A0M8MJX3"/>
<keyword evidence="2" id="KW-1185">Reference proteome</keyword>
<protein>
    <submittedName>
        <fullName evidence="1">Uncharacterized protein</fullName>
    </submittedName>
</protein>
<sequence length="109" mass="12904">MAGITNWLNFQYHVTKRMLEVAPRRSKKIKMLYIEYAAPAGSERVIKYRFRNALWYTFNNEDILNTRIPLPESSEGNEVTLTVHGFFRKNIYTLLLKPEYIHVIKIIQA</sequence>